<gene>
    <name evidence="1" type="ORF">OCTVUL_1B001943</name>
</gene>
<dbReference type="AlphaFoldDB" id="A0AA36FGH6"/>
<organism evidence="1 2">
    <name type="scientific">Octopus vulgaris</name>
    <name type="common">Common octopus</name>
    <dbReference type="NCBI Taxonomy" id="6645"/>
    <lineage>
        <taxon>Eukaryota</taxon>
        <taxon>Metazoa</taxon>
        <taxon>Spiralia</taxon>
        <taxon>Lophotrochozoa</taxon>
        <taxon>Mollusca</taxon>
        <taxon>Cephalopoda</taxon>
        <taxon>Coleoidea</taxon>
        <taxon>Octopodiformes</taxon>
        <taxon>Octopoda</taxon>
        <taxon>Incirrata</taxon>
        <taxon>Octopodidae</taxon>
        <taxon>Octopus</taxon>
    </lineage>
</organism>
<evidence type="ECO:0000313" key="1">
    <source>
        <dbReference type="EMBL" id="CAI9736264.1"/>
    </source>
</evidence>
<reference evidence="1" key="1">
    <citation type="submission" date="2023-08" db="EMBL/GenBank/DDBJ databases">
        <authorList>
            <person name="Alioto T."/>
            <person name="Alioto T."/>
            <person name="Gomez Garrido J."/>
        </authorList>
    </citation>
    <scope>NUCLEOTIDE SEQUENCE</scope>
</reference>
<accession>A0AA36FGH6</accession>
<proteinExistence type="predicted"/>
<dbReference type="Proteomes" id="UP001162480">
    <property type="component" value="Chromosome 18"/>
</dbReference>
<name>A0AA36FGH6_OCTVU</name>
<sequence length="78" mass="9038">MIQQIRRVYLPFWEFPEKQEKPESVHAVNNSIFTEERLLYCLSNKAIISQRISEQISASVPESQSLVLSLIVQNAFSK</sequence>
<keyword evidence="2" id="KW-1185">Reference proteome</keyword>
<evidence type="ECO:0000313" key="2">
    <source>
        <dbReference type="Proteomes" id="UP001162480"/>
    </source>
</evidence>
<protein>
    <submittedName>
        <fullName evidence="1">Uncharacterized protein</fullName>
    </submittedName>
</protein>
<dbReference type="EMBL" id="OX597831">
    <property type="protein sequence ID" value="CAI9736264.1"/>
    <property type="molecule type" value="Genomic_DNA"/>
</dbReference>